<protein>
    <submittedName>
        <fullName evidence="2">Uncharacterized protein LOC117574247 isoform X1</fullName>
    </submittedName>
</protein>
<dbReference type="Proteomes" id="UP000515160">
    <property type="component" value="Chromosome 2R"/>
</dbReference>
<proteinExistence type="predicted"/>
<keyword evidence="1" id="KW-1185">Reference proteome</keyword>
<evidence type="ECO:0000313" key="2">
    <source>
        <dbReference type="RefSeq" id="XP_051862541.1"/>
    </source>
</evidence>
<sequence>MMKKILVMIKVEVDDADAGQEVAGVLRWRLEQRCARWCFAGRYCGSQDGAQWRSAGRYAAAKVALRALRWPLCGGKGGAKGAPLAAMRRQRLRNGRSAGRYARNGGAKGAPLATMRAKVALRTLS</sequence>
<dbReference type="RefSeq" id="XP_051862541.1">
    <property type="nucleotide sequence ID" value="XM_052006581.1"/>
</dbReference>
<dbReference type="GeneID" id="117574247"/>
<reference evidence="2" key="1">
    <citation type="submission" date="2025-08" db="UniProtKB">
        <authorList>
            <consortium name="RefSeq"/>
        </authorList>
    </citation>
    <scope>IDENTIFICATION</scope>
    <source>
        <strain evidence="2">15112-1751.03</strain>
        <tissue evidence="2">Whole Adult</tissue>
    </source>
</reference>
<accession>A0A9C6W7S2</accession>
<name>A0A9C6W7S2_DROAB</name>
<evidence type="ECO:0000313" key="1">
    <source>
        <dbReference type="Proteomes" id="UP000515160"/>
    </source>
</evidence>
<gene>
    <name evidence="2" type="primary">LOC117574247</name>
</gene>
<dbReference type="AlphaFoldDB" id="A0A9C6W7S2"/>
<organism evidence="1 2">
    <name type="scientific">Drosophila albomicans</name>
    <name type="common">Fruit fly</name>
    <dbReference type="NCBI Taxonomy" id="7291"/>
    <lineage>
        <taxon>Eukaryota</taxon>
        <taxon>Metazoa</taxon>
        <taxon>Ecdysozoa</taxon>
        <taxon>Arthropoda</taxon>
        <taxon>Hexapoda</taxon>
        <taxon>Insecta</taxon>
        <taxon>Pterygota</taxon>
        <taxon>Neoptera</taxon>
        <taxon>Endopterygota</taxon>
        <taxon>Diptera</taxon>
        <taxon>Brachycera</taxon>
        <taxon>Muscomorpha</taxon>
        <taxon>Ephydroidea</taxon>
        <taxon>Drosophilidae</taxon>
        <taxon>Drosophila</taxon>
    </lineage>
</organism>